<evidence type="ECO:0000256" key="7">
    <source>
        <dbReference type="SAM" id="MobiDB-lite"/>
    </source>
</evidence>
<keyword evidence="6" id="KW-0460">Magnesium</keyword>
<evidence type="ECO:0000313" key="8">
    <source>
        <dbReference type="EMBL" id="KAG5638788.1"/>
    </source>
</evidence>
<protein>
    <submittedName>
        <fullName evidence="8">Uncharacterized protein</fullName>
    </submittedName>
</protein>
<evidence type="ECO:0000256" key="3">
    <source>
        <dbReference type="ARBA" id="ARBA00023134"/>
    </source>
</evidence>
<proteinExistence type="predicted"/>
<dbReference type="InterPro" id="IPR027417">
    <property type="entry name" value="P-loop_NTPase"/>
</dbReference>
<dbReference type="GO" id="GO:0003924">
    <property type="term" value="F:GTPase activity"/>
    <property type="evidence" value="ECO:0007669"/>
    <property type="project" value="InterPro"/>
</dbReference>
<reference evidence="8" key="2">
    <citation type="submission" date="2021-10" db="EMBL/GenBank/DDBJ databases">
        <title>Phylogenomics reveals ancestral predisposition of the termite-cultivated fungus Termitomyces towards a domesticated lifestyle.</title>
        <authorList>
            <person name="Auxier B."/>
            <person name="Grum-Grzhimaylo A."/>
            <person name="Cardenas M.E."/>
            <person name="Lodge J.D."/>
            <person name="Laessoe T."/>
            <person name="Pedersen O."/>
            <person name="Smith M.E."/>
            <person name="Kuyper T.W."/>
            <person name="Franco-Molano E.A."/>
            <person name="Baroni T.J."/>
            <person name="Aanen D.K."/>
        </authorList>
    </citation>
    <scope>NUCLEOTIDE SEQUENCE</scope>
    <source>
        <strain evidence="8">D49</strain>
    </source>
</reference>
<dbReference type="SUPFAM" id="SSF47895">
    <property type="entry name" value="Transducin (alpha subunit), insertion domain"/>
    <property type="match status" value="1"/>
</dbReference>
<dbReference type="EMBL" id="JABCKI010005744">
    <property type="protein sequence ID" value="KAG5638788.1"/>
    <property type="molecule type" value="Genomic_DNA"/>
</dbReference>
<dbReference type="Proteomes" id="UP000717328">
    <property type="component" value="Unassembled WGS sequence"/>
</dbReference>
<dbReference type="GO" id="GO:0005834">
    <property type="term" value="C:heterotrimeric G-protein complex"/>
    <property type="evidence" value="ECO:0007669"/>
    <property type="project" value="TreeGrafter"/>
</dbReference>
<dbReference type="OrthoDB" id="5817230at2759"/>
<keyword evidence="1 6" id="KW-0479">Metal-binding</keyword>
<feature type="compositionally biased region" description="Basic and acidic residues" evidence="7">
    <location>
        <begin position="33"/>
        <end position="52"/>
    </location>
</feature>
<reference evidence="8" key="1">
    <citation type="submission" date="2021-02" db="EMBL/GenBank/DDBJ databases">
        <authorList>
            <person name="Nieuwenhuis M."/>
            <person name="Van De Peppel L.J.J."/>
        </authorList>
    </citation>
    <scope>NUCLEOTIDE SEQUENCE</scope>
    <source>
        <strain evidence="8">D49</strain>
    </source>
</reference>
<sequence>MVLNPKGHRQSENRGQDDDPLTRAMAPPPNETDAEREARLQAEKEAQRRSDAIDEELNRQRIQEKKVHCVRILLLGQSESGKSTTLKNFQLFHSEKAFRTERASWRAVVQLNVVRSVKIILDAITEENVSPITTSASDPSEDFPIITPAHLRIKMQLAPLQQVEEALLRKLTPVGSAEFEATHLSPLTNMPYATRAHHAAQELQLNSTTQWKAAFTKLISARASQESQDIDDPKDPGAILHACKDDIAALWNDPVIRRLLEVKKLRLQDLGGL</sequence>
<dbReference type="GO" id="GO:0007188">
    <property type="term" value="P:adenylate cyclase-modulating G protein-coupled receptor signaling pathway"/>
    <property type="evidence" value="ECO:0007669"/>
    <property type="project" value="TreeGrafter"/>
</dbReference>
<accession>A0A9P7K6F9</accession>
<feature type="region of interest" description="Disordered" evidence="7">
    <location>
        <begin position="1"/>
        <end position="52"/>
    </location>
</feature>
<gene>
    <name evidence="8" type="ORF">H0H81_010017</name>
</gene>
<keyword evidence="9" id="KW-1185">Reference proteome</keyword>
<dbReference type="PANTHER" id="PTHR10218">
    <property type="entry name" value="GTP-BINDING PROTEIN ALPHA SUBUNIT"/>
    <property type="match status" value="1"/>
</dbReference>
<feature type="compositionally biased region" description="Basic and acidic residues" evidence="7">
    <location>
        <begin position="9"/>
        <end position="21"/>
    </location>
</feature>
<dbReference type="GO" id="GO:0005525">
    <property type="term" value="F:GTP binding"/>
    <property type="evidence" value="ECO:0007669"/>
    <property type="project" value="UniProtKB-KW"/>
</dbReference>
<evidence type="ECO:0000256" key="2">
    <source>
        <dbReference type="ARBA" id="ARBA00022741"/>
    </source>
</evidence>
<comment type="caution">
    <text evidence="8">The sequence shown here is derived from an EMBL/GenBank/DDBJ whole genome shotgun (WGS) entry which is preliminary data.</text>
</comment>
<name>A0A9P7K6F9_9AGAR</name>
<dbReference type="Pfam" id="PF00503">
    <property type="entry name" value="G-alpha"/>
    <property type="match status" value="1"/>
</dbReference>
<dbReference type="AlphaFoldDB" id="A0A9P7K6F9"/>
<organism evidence="8 9">
    <name type="scientific">Sphagnurus paluster</name>
    <dbReference type="NCBI Taxonomy" id="117069"/>
    <lineage>
        <taxon>Eukaryota</taxon>
        <taxon>Fungi</taxon>
        <taxon>Dikarya</taxon>
        <taxon>Basidiomycota</taxon>
        <taxon>Agaricomycotina</taxon>
        <taxon>Agaricomycetes</taxon>
        <taxon>Agaricomycetidae</taxon>
        <taxon>Agaricales</taxon>
        <taxon>Tricholomatineae</taxon>
        <taxon>Lyophyllaceae</taxon>
        <taxon>Sphagnurus</taxon>
    </lineage>
</organism>
<dbReference type="GO" id="GO:0031683">
    <property type="term" value="F:G-protein beta/gamma-subunit complex binding"/>
    <property type="evidence" value="ECO:0007669"/>
    <property type="project" value="InterPro"/>
</dbReference>
<feature type="binding site" evidence="6">
    <location>
        <position position="83"/>
    </location>
    <ligand>
        <name>Mg(2+)</name>
        <dbReference type="ChEBI" id="CHEBI:18420"/>
    </ligand>
</feature>
<dbReference type="InterPro" id="IPR001019">
    <property type="entry name" value="Gprotein_alpha_su"/>
</dbReference>
<feature type="binding site" evidence="5">
    <location>
        <begin position="79"/>
        <end position="84"/>
    </location>
    <ligand>
        <name>GTP</name>
        <dbReference type="ChEBI" id="CHEBI:37565"/>
    </ligand>
</feature>
<keyword evidence="3 5" id="KW-0342">GTP-binding</keyword>
<evidence type="ECO:0000256" key="6">
    <source>
        <dbReference type="PIRSR" id="PIRSR601019-2"/>
    </source>
</evidence>
<dbReference type="GO" id="GO:0005737">
    <property type="term" value="C:cytoplasm"/>
    <property type="evidence" value="ECO:0007669"/>
    <property type="project" value="TreeGrafter"/>
</dbReference>
<keyword evidence="2 5" id="KW-0547">Nucleotide-binding</keyword>
<dbReference type="PANTHER" id="PTHR10218:SF302">
    <property type="entry name" value="GUANINE NUCLEOTIDE-BINDING PROTEIN ALPHA-5 SUBUNIT"/>
    <property type="match status" value="1"/>
</dbReference>
<dbReference type="InterPro" id="IPR011025">
    <property type="entry name" value="GproteinA_insert"/>
</dbReference>
<evidence type="ECO:0000256" key="5">
    <source>
        <dbReference type="PIRSR" id="PIRSR601019-1"/>
    </source>
</evidence>
<keyword evidence="4" id="KW-0807">Transducer</keyword>
<dbReference type="Gene3D" id="3.40.50.300">
    <property type="entry name" value="P-loop containing nucleotide triphosphate hydrolases"/>
    <property type="match status" value="1"/>
</dbReference>
<evidence type="ECO:0000256" key="4">
    <source>
        <dbReference type="ARBA" id="ARBA00023224"/>
    </source>
</evidence>
<dbReference type="GO" id="GO:0046872">
    <property type="term" value="F:metal ion binding"/>
    <property type="evidence" value="ECO:0007669"/>
    <property type="project" value="UniProtKB-KW"/>
</dbReference>
<dbReference type="GO" id="GO:0001664">
    <property type="term" value="F:G protein-coupled receptor binding"/>
    <property type="evidence" value="ECO:0007669"/>
    <property type="project" value="TreeGrafter"/>
</dbReference>
<evidence type="ECO:0000313" key="9">
    <source>
        <dbReference type="Proteomes" id="UP000717328"/>
    </source>
</evidence>
<evidence type="ECO:0000256" key="1">
    <source>
        <dbReference type="ARBA" id="ARBA00022723"/>
    </source>
</evidence>